<dbReference type="VEuPathDB" id="TriTrypDB:BSAL_48665"/>
<name>A0A0S4KJ04_BODSA</name>
<gene>
    <name evidence="4" type="ORF">BSAL_48665</name>
</gene>
<keyword evidence="2" id="KW-0812">Transmembrane</keyword>
<evidence type="ECO:0000313" key="4">
    <source>
        <dbReference type="EMBL" id="CUI15609.1"/>
    </source>
</evidence>
<feature type="transmembrane region" description="Helical" evidence="2">
    <location>
        <begin position="120"/>
        <end position="142"/>
    </location>
</feature>
<evidence type="ECO:0000313" key="5">
    <source>
        <dbReference type="Proteomes" id="UP000051952"/>
    </source>
</evidence>
<feature type="signal peptide" evidence="3">
    <location>
        <begin position="1"/>
        <end position="34"/>
    </location>
</feature>
<evidence type="ECO:0000256" key="1">
    <source>
        <dbReference type="SAM" id="MobiDB-lite"/>
    </source>
</evidence>
<keyword evidence="2" id="KW-0472">Membrane</keyword>
<accession>A0A0S4KJ04</accession>
<proteinExistence type="predicted"/>
<keyword evidence="3" id="KW-0732">Signal</keyword>
<evidence type="ECO:0000256" key="2">
    <source>
        <dbReference type="SAM" id="Phobius"/>
    </source>
</evidence>
<dbReference type="Proteomes" id="UP000051952">
    <property type="component" value="Unassembled WGS sequence"/>
</dbReference>
<keyword evidence="5" id="KW-1185">Reference proteome</keyword>
<reference evidence="5" key="1">
    <citation type="submission" date="2015-09" db="EMBL/GenBank/DDBJ databases">
        <authorList>
            <consortium name="Pathogen Informatics"/>
        </authorList>
    </citation>
    <scope>NUCLEOTIDE SEQUENCE [LARGE SCALE GENOMIC DNA]</scope>
    <source>
        <strain evidence="5">Lake Konstanz</strain>
    </source>
</reference>
<feature type="chain" id="PRO_5006623344" evidence="3">
    <location>
        <begin position="35"/>
        <end position="459"/>
    </location>
</feature>
<feature type="region of interest" description="Disordered" evidence="1">
    <location>
        <begin position="411"/>
        <end position="444"/>
    </location>
</feature>
<dbReference type="EMBL" id="CYKH01002252">
    <property type="protein sequence ID" value="CUI15609.1"/>
    <property type="molecule type" value="Genomic_DNA"/>
</dbReference>
<sequence length="459" mass="50769">MASRSVSLHLVRPSSLSVVVVLIILSLCSQPALADSIFADALEILVNPLQSSVIFLCIIVSSVALEFIVGKVDFMTNKYLKVALSLFMEEVMVIGFVEVCLLTVRSAISNIGETMELEFNVVALTLVFMALLFGIISSALAVKLQSKGRDWRNFEWGRLEADAQHSTVEGLFNGVDLSLSARINSFGKCNRLLFWWDMEQPLRRPFSHSSRRLKRFLKEAITAHQAVDAVVDARVTQLPADGALAFNSFGATLQLYKVFHLIMMWYLAMYVVVEAKLSYDGHGWYCILVAVEALIPVVVFYVRYPTSVFVPLIAVALGRHVNEDAIEGLKKGCNLDDSSSEDDDIDEDERCEKIAAAAGATQRMDAVRMGPAVSRPLPSSSMATAINQQGGTIRLRHDDDDERIPCDDEVDDDFGTFHDGVPEDQAPPPGEPPRVMGVPPTNAMQKRKWNVKTLEPVFL</sequence>
<evidence type="ECO:0000256" key="3">
    <source>
        <dbReference type="SAM" id="SignalP"/>
    </source>
</evidence>
<keyword evidence="2" id="KW-1133">Transmembrane helix</keyword>
<organism evidence="4 5">
    <name type="scientific">Bodo saltans</name>
    <name type="common">Flagellated protozoan</name>
    <dbReference type="NCBI Taxonomy" id="75058"/>
    <lineage>
        <taxon>Eukaryota</taxon>
        <taxon>Discoba</taxon>
        <taxon>Euglenozoa</taxon>
        <taxon>Kinetoplastea</taxon>
        <taxon>Metakinetoplastina</taxon>
        <taxon>Eubodonida</taxon>
        <taxon>Bodonidae</taxon>
        <taxon>Bodo</taxon>
    </lineage>
</organism>
<protein>
    <submittedName>
        <fullName evidence="4">Membrane-associated protein, putative</fullName>
    </submittedName>
</protein>
<feature type="transmembrane region" description="Helical" evidence="2">
    <location>
        <begin position="50"/>
        <end position="70"/>
    </location>
</feature>
<dbReference type="AlphaFoldDB" id="A0A0S4KJ04"/>
<feature type="transmembrane region" description="Helical" evidence="2">
    <location>
        <begin position="282"/>
        <end position="302"/>
    </location>
</feature>
<feature type="transmembrane region" description="Helical" evidence="2">
    <location>
        <begin position="82"/>
        <end position="108"/>
    </location>
</feature>